<evidence type="ECO:0000256" key="8">
    <source>
        <dbReference type="ARBA" id="ARBA00022909"/>
    </source>
</evidence>
<evidence type="ECO:0000256" key="5">
    <source>
        <dbReference type="ARBA" id="ARBA00022741"/>
    </source>
</evidence>
<evidence type="ECO:0000313" key="11">
    <source>
        <dbReference type="Proteomes" id="UP001652445"/>
    </source>
</evidence>
<evidence type="ECO:0000313" key="10">
    <source>
        <dbReference type="EMBL" id="MCU6794927.1"/>
    </source>
</evidence>
<protein>
    <recommendedName>
        <fullName evidence="3">2-amino-4-hydroxy-6-hydroxymethyldihydropteridine diphosphokinase</fullName>
        <ecNumber evidence="3">2.7.6.3</ecNumber>
    </recommendedName>
</protein>
<comment type="pathway">
    <text evidence="2">Cofactor biosynthesis; tetrahydrofolate biosynthesis; 2-amino-4-hydroxy-6-hydroxymethyl-7,8-dihydropteridine diphosphate from 7,8-dihydroneopterin triphosphate: step 4/4.</text>
</comment>
<keyword evidence="7" id="KW-0067">ATP-binding</keyword>
<evidence type="ECO:0000256" key="4">
    <source>
        <dbReference type="ARBA" id="ARBA00022679"/>
    </source>
</evidence>
<dbReference type="EMBL" id="JAOQIO010000088">
    <property type="protein sequence ID" value="MCU6794927.1"/>
    <property type="molecule type" value="Genomic_DNA"/>
</dbReference>
<evidence type="ECO:0000256" key="3">
    <source>
        <dbReference type="ARBA" id="ARBA00013253"/>
    </source>
</evidence>
<evidence type="ECO:0000256" key="7">
    <source>
        <dbReference type="ARBA" id="ARBA00022840"/>
    </source>
</evidence>
<keyword evidence="11" id="KW-1185">Reference proteome</keyword>
<dbReference type="PANTHER" id="PTHR43071:SF1">
    <property type="entry name" value="2-AMINO-4-HYDROXY-6-HYDROXYMETHYLDIHYDROPTERIDINE PYROPHOSPHOKINASE"/>
    <property type="match status" value="1"/>
</dbReference>
<dbReference type="CDD" id="cd00483">
    <property type="entry name" value="HPPK"/>
    <property type="match status" value="1"/>
</dbReference>
<dbReference type="PANTHER" id="PTHR43071">
    <property type="entry name" value="2-AMINO-4-HYDROXY-6-HYDROXYMETHYLDIHYDROPTERIDINE PYROPHOSPHOKINASE"/>
    <property type="match status" value="1"/>
</dbReference>
<dbReference type="Proteomes" id="UP001652445">
    <property type="component" value="Unassembled WGS sequence"/>
</dbReference>
<dbReference type="SUPFAM" id="SSF55083">
    <property type="entry name" value="6-hydroxymethyl-7,8-dihydropterin pyrophosphokinase, HPPK"/>
    <property type="match status" value="1"/>
</dbReference>
<sequence length="164" mass="19001">MPCCAYLALGSNMGDRERYLEDAIQCLDNHEHIYVSGRSHIYETEPVGYVDQDAFLNMVIEVETRLSAQELFAVMLSIENKLGRIREIRFGPRTIDLDLLLYDDLSQEDPQLILPHPRMTERAFVLVPLVEVMQQRHSRQADEWAGRLDQVDGKEGVRVWNPMQ</sequence>
<dbReference type="NCBIfam" id="TIGR01498">
    <property type="entry name" value="folK"/>
    <property type="match status" value="1"/>
</dbReference>
<organism evidence="10 11">
    <name type="scientific">Paenibacillus baimaensis</name>
    <dbReference type="NCBI Taxonomy" id="2982185"/>
    <lineage>
        <taxon>Bacteria</taxon>
        <taxon>Bacillati</taxon>
        <taxon>Bacillota</taxon>
        <taxon>Bacilli</taxon>
        <taxon>Bacillales</taxon>
        <taxon>Paenibacillaceae</taxon>
        <taxon>Paenibacillus</taxon>
    </lineage>
</organism>
<comment type="catalytic activity">
    <reaction evidence="1">
        <text>6-hydroxymethyl-7,8-dihydropterin + ATP = (7,8-dihydropterin-6-yl)methyl diphosphate + AMP + H(+)</text>
        <dbReference type="Rhea" id="RHEA:11412"/>
        <dbReference type="ChEBI" id="CHEBI:15378"/>
        <dbReference type="ChEBI" id="CHEBI:30616"/>
        <dbReference type="ChEBI" id="CHEBI:44841"/>
        <dbReference type="ChEBI" id="CHEBI:72950"/>
        <dbReference type="ChEBI" id="CHEBI:456215"/>
        <dbReference type="EC" id="2.7.6.3"/>
    </reaction>
</comment>
<keyword evidence="5" id="KW-0547">Nucleotide-binding</keyword>
<proteinExistence type="predicted"/>
<dbReference type="InterPro" id="IPR000550">
    <property type="entry name" value="Hppk"/>
</dbReference>
<evidence type="ECO:0000256" key="6">
    <source>
        <dbReference type="ARBA" id="ARBA00022777"/>
    </source>
</evidence>
<dbReference type="InterPro" id="IPR035907">
    <property type="entry name" value="Hppk_sf"/>
</dbReference>
<gene>
    <name evidence="10" type="primary">folK</name>
    <name evidence="10" type="ORF">OB236_22730</name>
</gene>
<evidence type="ECO:0000256" key="1">
    <source>
        <dbReference type="ARBA" id="ARBA00000198"/>
    </source>
</evidence>
<dbReference type="GO" id="GO:0003848">
    <property type="term" value="F:2-amino-4-hydroxy-6-hydroxymethyldihydropteridine diphosphokinase activity"/>
    <property type="evidence" value="ECO:0007669"/>
    <property type="project" value="UniProtKB-EC"/>
</dbReference>
<accession>A0ABT2UJV4</accession>
<reference evidence="10 11" key="1">
    <citation type="submission" date="2022-09" db="EMBL/GenBank/DDBJ databases">
        <authorList>
            <person name="Han X.L."/>
            <person name="Wang Q."/>
            <person name="Lu T."/>
        </authorList>
    </citation>
    <scope>NUCLEOTIDE SEQUENCE [LARGE SCALE GENOMIC DNA]</scope>
    <source>
        <strain evidence="10 11">WQ 127069</strain>
    </source>
</reference>
<dbReference type="PROSITE" id="PS00794">
    <property type="entry name" value="HPPK"/>
    <property type="match status" value="1"/>
</dbReference>
<feature type="domain" description="7,8-dihydro-6-hydroxymethylpterin-pyrophosphokinase" evidence="9">
    <location>
        <begin position="89"/>
        <end position="100"/>
    </location>
</feature>
<dbReference type="Gene3D" id="3.30.70.560">
    <property type="entry name" value="7,8-Dihydro-6-hydroxymethylpterin-pyrophosphokinase HPPK"/>
    <property type="match status" value="1"/>
</dbReference>
<dbReference type="Pfam" id="PF01288">
    <property type="entry name" value="HPPK"/>
    <property type="match status" value="1"/>
</dbReference>
<keyword evidence="8" id="KW-0289">Folate biosynthesis</keyword>
<comment type="caution">
    <text evidence="10">The sequence shown here is derived from an EMBL/GenBank/DDBJ whole genome shotgun (WGS) entry which is preliminary data.</text>
</comment>
<keyword evidence="4 10" id="KW-0808">Transferase</keyword>
<keyword evidence="6" id="KW-0418">Kinase</keyword>
<evidence type="ECO:0000259" key="9">
    <source>
        <dbReference type="PROSITE" id="PS00794"/>
    </source>
</evidence>
<dbReference type="EC" id="2.7.6.3" evidence="3"/>
<name>A0ABT2UJV4_9BACL</name>
<evidence type="ECO:0000256" key="2">
    <source>
        <dbReference type="ARBA" id="ARBA00005051"/>
    </source>
</evidence>